<keyword evidence="3" id="KW-1185">Reference proteome</keyword>
<dbReference type="Gene3D" id="2.40.160.20">
    <property type="match status" value="1"/>
</dbReference>
<evidence type="ECO:0000259" key="1">
    <source>
        <dbReference type="Pfam" id="PF13568"/>
    </source>
</evidence>
<evidence type="ECO:0000313" key="3">
    <source>
        <dbReference type="Proteomes" id="UP001597441"/>
    </source>
</evidence>
<sequence>MKKTLFLLVFLGAIITSYSQSSKLFFLKAGINSNTIKDNNLEESTISPYIGVGLDFGDKFSFQPELQFNIYKLNISNSGSDGLLNEDYAYDGNVMKISLPLLIKQEIIENFSIYTGITPSLILVDKDKSEINSSIRGTAQPKRKFDNNSSFNGAFTFGAEYTIKTNFFIEARYSFSPSFLNDTDDTVILSTSEFSLHEKSSIQFGMGYKLF</sequence>
<comment type="caution">
    <text evidence="2">The sequence shown here is derived from an EMBL/GenBank/DDBJ whole genome shotgun (WGS) entry which is preliminary data.</text>
</comment>
<name>A0ABW5JV99_9FLAO</name>
<dbReference type="SUPFAM" id="SSF56925">
    <property type="entry name" value="OMPA-like"/>
    <property type="match status" value="1"/>
</dbReference>
<gene>
    <name evidence="2" type="ORF">ACFSQS_13175</name>
</gene>
<accession>A0ABW5JV99</accession>
<dbReference type="InterPro" id="IPR025665">
    <property type="entry name" value="Beta-barrel_OMP_2"/>
</dbReference>
<dbReference type="RefSeq" id="WP_388019771.1">
    <property type="nucleotide sequence ID" value="NZ_JBHUDT010000006.1"/>
</dbReference>
<reference evidence="3" key="1">
    <citation type="journal article" date="2019" name="Int. J. Syst. Evol. Microbiol.">
        <title>The Global Catalogue of Microorganisms (GCM) 10K type strain sequencing project: providing services to taxonomists for standard genome sequencing and annotation.</title>
        <authorList>
            <consortium name="The Broad Institute Genomics Platform"/>
            <consortium name="The Broad Institute Genome Sequencing Center for Infectious Disease"/>
            <person name="Wu L."/>
            <person name="Ma J."/>
        </authorList>
    </citation>
    <scope>NUCLEOTIDE SEQUENCE [LARGE SCALE GENOMIC DNA]</scope>
    <source>
        <strain evidence="3">KCTC 42903</strain>
    </source>
</reference>
<dbReference type="InterPro" id="IPR011250">
    <property type="entry name" value="OMP/PagP_B-barrel"/>
</dbReference>
<feature type="domain" description="Outer membrane protein beta-barrel" evidence="1">
    <location>
        <begin position="27"/>
        <end position="176"/>
    </location>
</feature>
<evidence type="ECO:0000313" key="2">
    <source>
        <dbReference type="EMBL" id="MFD2536060.1"/>
    </source>
</evidence>
<protein>
    <submittedName>
        <fullName evidence="2">Porin family protein</fullName>
    </submittedName>
</protein>
<dbReference type="Pfam" id="PF13568">
    <property type="entry name" value="OMP_b-brl_2"/>
    <property type="match status" value="1"/>
</dbReference>
<proteinExistence type="predicted"/>
<organism evidence="2 3">
    <name type="scientific">Gelatiniphilus marinus</name>
    <dbReference type="NCBI Taxonomy" id="1759464"/>
    <lineage>
        <taxon>Bacteria</taxon>
        <taxon>Pseudomonadati</taxon>
        <taxon>Bacteroidota</taxon>
        <taxon>Flavobacteriia</taxon>
        <taxon>Flavobacteriales</taxon>
        <taxon>Flavobacteriaceae</taxon>
        <taxon>Gelatiniphilus</taxon>
    </lineage>
</organism>
<dbReference type="EMBL" id="JBHULK010000006">
    <property type="protein sequence ID" value="MFD2536060.1"/>
    <property type="molecule type" value="Genomic_DNA"/>
</dbReference>
<dbReference type="Proteomes" id="UP001597441">
    <property type="component" value="Unassembled WGS sequence"/>
</dbReference>